<evidence type="ECO:0008006" key="5">
    <source>
        <dbReference type="Google" id="ProtNLM"/>
    </source>
</evidence>
<dbReference type="EMBL" id="JAKKPZ010000810">
    <property type="protein sequence ID" value="KAI1692203.1"/>
    <property type="molecule type" value="Genomic_DNA"/>
</dbReference>
<proteinExistence type="predicted"/>
<accession>A0AAD4MFL8</accession>
<protein>
    <recommendedName>
        <fullName evidence="5">Protoporphyrinogen IX oxidase</fullName>
    </recommendedName>
</protein>
<dbReference type="Proteomes" id="UP001201812">
    <property type="component" value="Unassembled WGS sequence"/>
</dbReference>
<keyword evidence="4" id="KW-1185">Reference proteome</keyword>
<name>A0AAD4MFL8_9BILA</name>
<feature type="region of interest" description="Disordered" evidence="1">
    <location>
        <begin position="40"/>
        <end position="84"/>
    </location>
</feature>
<evidence type="ECO:0000256" key="1">
    <source>
        <dbReference type="SAM" id="MobiDB-lite"/>
    </source>
</evidence>
<comment type="caution">
    <text evidence="3">The sequence shown here is derived from an EMBL/GenBank/DDBJ whole genome shotgun (WGS) entry which is preliminary data.</text>
</comment>
<dbReference type="Pfam" id="PF03653">
    <property type="entry name" value="UPF0093"/>
    <property type="match status" value="1"/>
</dbReference>
<keyword evidence="2" id="KW-0812">Transmembrane</keyword>
<keyword evidence="2" id="KW-1133">Transmembrane helix</keyword>
<dbReference type="InterPro" id="IPR005265">
    <property type="entry name" value="HemJ-like"/>
</dbReference>
<feature type="transmembrane region" description="Helical" evidence="2">
    <location>
        <begin position="7"/>
        <end position="26"/>
    </location>
</feature>
<gene>
    <name evidence="3" type="ORF">DdX_21400</name>
</gene>
<feature type="transmembrane region" description="Helical" evidence="2">
    <location>
        <begin position="409"/>
        <end position="426"/>
    </location>
</feature>
<evidence type="ECO:0000256" key="2">
    <source>
        <dbReference type="SAM" id="Phobius"/>
    </source>
</evidence>
<keyword evidence="2" id="KW-0472">Membrane</keyword>
<sequence length="438" mass="45533">MLWVKSLHIVFIASWFAGLFYLPRIFVNLAMVPPESVAERETPAAHGAQAPAVHDLPGARAGAGGDRLPPRLRGAPAPLHRRREPAQPPLVPLVQRTAGAAVAGHRDPGGGQALLSRHRAHGGSAAAQVRRAPAGARLRGVDRLRQPVPVCRLARPGIAPWAYLWAPWPKYWTGFDFSVNVAGYVPFGFLCALAVLRTGKASRVWHAVVRATVAGAAVSFAMETLQSYLPARIPSNVDLGLNRTGAGRARSGSPRIRAARWCSWRSGLRAALSGRRHLRAGAGVRAARGGDLRVASRHALHRLAAAAAVRTRAAGAGGGTAVRDAGRAGAMPAGLPGGALGGSARGAAAVDAAVGRRGLRVVGGAELRAGTRLGLAGAAGAGARERVLRADAGHLGAGALHPLPRLAQWLGWVWPYAVLVYVVAALSRRGRRDAAPVG</sequence>
<evidence type="ECO:0000313" key="4">
    <source>
        <dbReference type="Proteomes" id="UP001201812"/>
    </source>
</evidence>
<organism evidence="3 4">
    <name type="scientific">Ditylenchus destructor</name>
    <dbReference type="NCBI Taxonomy" id="166010"/>
    <lineage>
        <taxon>Eukaryota</taxon>
        <taxon>Metazoa</taxon>
        <taxon>Ecdysozoa</taxon>
        <taxon>Nematoda</taxon>
        <taxon>Chromadorea</taxon>
        <taxon>Rhabditida</taxon>
        <taxon>Tylenchina</taxon>
        <taxon>Tylenchomorpha</taxon>
        <taxon>Sphaerularioidea</taxon>
        <taxon>Anguinidae</taxon>
        <taxon>Anguininae</taxon>
        <taxon>Ditylenchus</taxon>
    </lineage>
</organism>
<reference evidence="3" key="1">
    <citation type="submission" date="2022-01" db="EMBL/GenBank/DDBJ databases">
        <title>Genome Sequence Resource for Two Populations of Ditylenchus destructor, the Migratory Endoparasitic Phytonematode.</title>
        <authorList>
            <person name="Zhang H."/>
            <person name="Lin R."/>
            <person name="Xie B."/>
        </authorList>
    </citation>
    <scope>NUCLEOTIDE SEQUENCE</scope>
    <source>
        <strain evidence="3">BazhouSP</strain>
    </source>
</reference>
<dbReference type="AlphaFoldDB" id="A0AAD4MFL8"/>
<evidence type="ECO:0000313" key="3">
    <source>
        <dbReference type="EMBL" id="KAI1692203.1"/>
    </source>
</evidence>